<keyword evidence="3" id="KW-1185">Reference proteome</keyword>
<evidence type="ECO:0000313" key="2">
    <source>
        <dbReference type="EMBL" id="MDC8011796.1"/>
    </source>
</evidence>
<reference evidence="2" key="1">
    <citation type="submission" date="2023-02" db="EMBL/GenBank/DDBJ databases">
        <title>Tahibacter soli sp. nov. isolated from soil.</title>
        <authorList>
            <person name="Baek J.H."/>
            <person name="Lee J.K."/>
            <person name="Choi D.G."/>
            <person name="Jeon C.O."/>
        </authorList>
    </citation>
    <scope>NUCLEOTIDE SEQUENCE</scope>
    <source>
        <strain evidence="2">BL</strain>
    </source>
</reference>
<name>A0A9X3YGJ7_9GAMM</name>
<dbReference type="InterPro" id="IPR010595">
    <property type="entry name" value="DUF1161"/>
</dbReference>
<dbReference type="Proteomes" id="UP001139971">
    <property type="component" value="Unassembled WGS sequence"/>
</dbReference>
<comment type="caution">
    <text evidence="2">The sequence shown here is derived from an EMBL/GenBank/DDBJ whole genome shotgun (WGS) entry which is preliminary data.</text>
</comment>
<organism evidence="2 3">
    <name type="scientific">Tahibacter soli</name>
    <dbReference type="NCBI Taxonomy" id="2983605"/>
    <lineage>
        <taxon>Bacteria</taxon>
        <taxon>Pseudomonadati</taxon>
        <taxon>Pseudomonadota</taxon>
        <taxon>Gammaproteobacteria</taxon>
        <taxon>Lysobacterales</taxon>
        <taxon>Rhodanobacteraceae</taxon>
        <taxon>Tahibacter</taxon>
    </lineage>
</organism>
<keyword evidence="1" id="KW-0732">Signal</keyword>
<feature type="signal peptide" evidence="1">
    <location>
        <begin position="1"/>
        <end position="21"/>
    </location>
</feature>
<evidence type="ECO:0000256" key="1">
    <source>
        <dbReference type="SAM" id="SignalP"/>
    </source>
</evidence>
<protein>
    <submittedName>
        <fullName evidence="2">DUF1161 domain-containing protein</fullName>
    </submittedName>
</protein>
<sequence length="85" mass="8930">MKTVIAVLTFALALSAGPAFARKACDELKQEIAAKLDAKGVKNYSLDVVAHDAQDARRTVGTCDGGTQRIVYERGGKPAEVAPAN</sequence>
<proteinExistence type="predicted"/>
<dbReference type="Pfam" id="PF06649">
    <property type="entry name" value="DUF1161"/>
    <property type="match status" value="1"/>
</dbReference>
<accession>A0A9X3YGJ7</accession>
<gene>
    <name evidence="2" type="ORF">OD750_004470</name>
</gene>
<dbReference type="AlphaFoldDB" id="A0A9X3YGJ7"/>
<feature type="chain" id="PRO_5040738026" evidence="1">
    <location>
        <begin position="22"/>
        <end position="85"/>
    </location>
</feature>
<dbReference type="RefSeq" id="WP_263545095.1">
    <property type="nucleotide sequence ID" value="NZ_JAOVZO020000003.1"/>
</dbReference>
<evidence type="ECO:0000313" key="3">
    <source>
        <dbReference type="Proteomes" id="UP001139971"/>
    </source>
</evidence>
<dbReference type="EMBL" id="JAOVZO020000003">
    <property type="protein sequence ID" value="MDC8011796.1"/>
    <property type="molecule type" value="Genomic_DNA"/>
</dbReference>